<feature type="non-terminal residue" evidence="2">
    <location>
        <position position="1"/>
    </location>
</feature>
<proteinExistence type="predicted"/>
<evidence type="ECO:0000313" key="3">
    <source>
        <dbReference type="Proteomes" id="UP000076858"/>
    </source>
</evidence>
<evidence type="ECO:0000259" key="1">
    <source>
        <dbReference type="Pfam" id="PF12017"/>
    </source>
</evidence>
<protein>
    <recommendedName>
        <fullName evidence="1">THAP9-like helix-turn-helix domain-containing protein</fullName>
    </recommendedName>
</protein>
<feature type="domain" description="THAP9-like helix-turn-helix" evidence="1">
    <location>
        <begin position="10"/>
        <end position="50"/>
    </location>
</feature>
<gene>
    <name evidence="2" type="ORF">APZ42_010717</name>
</gene>
<organism evidence="2 3">
    <name type="scientific">Daphnia magna</name>
    <dbReference type="NCBI Taxonomy" id="35525"/>
    <lineage>
        <taxon>Eukaryota</taxon>
        <taxon>Metazoa</taxon>
        <taxon>Ecdysozoa</taxon>
        <taxon>Arthropoda</taxon>
        <taxon>Crustacea</taxon>
        <taxon>Branchiopoda</taxon>
        <taxon>Diplostraca</taxon>
        <taxon>Cladocera</taxon>
        <taxon>Anomopoda</taxon>
        <taxon>Daphniidae</taxon>
        <taxon>Daphnia</taxon>
    </lineage>
</organism>
<accession>A0A164D961</accession>
<feature type="non-terminal residue" evidence="2">
    <location>
        <position position="82"/>
    </location>
</feature>
<sequence length="82" mass="9328">KVEFRQKSGKWERYSSFIRDLAINLSFYSNAAYEKLRSIFTLPSVRSLRRYLAPVGCSSGILRNALSQIQKDIADGKQGKTP</sequence>
<comment type="caution">
    <text evidence="2">The sequence shown here is derived from an EMBL/GenBank/DDBJ whole genome shotgun (WGS) entry which is preliminary data.</text>
</comment>
<evidence type="ECO:0000313" key="2">
    <source>
        <dbReference type="EMBL" id="KZR95528.1"/>
    </source>
</evidence>
<dbReference type="AlphaFoldDB" id="A0A164D961"/>
<dbReference type="InterPro" id="IPR021896">
    <property type="entry name" value="THAP9-like_HTH"/>
</dbReference>
<dbReference type="Pfam" id="PF12017">
    <property type="entry name" value="Tnp_P_element"/>
    <property type="match status" value="1"/>
</dbReference>
<dbReference type="OrthoDB" id="6371942at2759"/>
<dbReference type="EMBL" id="LRGB01028487">
    <property type="protein sequence ID" value="KZR95528.1"/>
    <property type="molecule type" value="Genomic_DNA"/>
</dbReference>
<reference evidence="2 3" key="1">
    <citation type="submission" date="2016-03" db="EMBL/GenBank/DDBJ databases">
        <title>EvidentialGene: Evidence-directed Construction of Genes on Genomes.</title>
        <authorList>
            <person name="Gilbert D.G."/>
            <person name="Choi J.-H."/>
            <person name="Mockaitis K."/>
            <person name="Colbourne J."/>
            <person name="Pfrender M."/>
        </authorList>
    </citation>
    <scope>NUCLEOTIDE SEQUENCE [LARGE SCALE GENOMIC DNA]</scope>
    <source>
        <strain evidence="2 3">Xinb3</strain>
        <tissue evidence="2">Complete organism</tissue>
    </source>
</reference>
<name>A0A164D961_9CRUS</name>
<keyword evidence="3" id="KW-1185">Reference proteome</keyword>
<dbReference type="Proteomes" id="UP000076858">
    <property type="component" value="Unassembled WGS sequence"/>
</dbReference>